<accession>A0A7W6F813</accession>
<sequence length="104" mass="10875">MVIFAFCLLCAGAILSLITRVHGLVAVALGVVISLVLGAFFLSFEAAPTYPLGVTFIVAIVALQVGYGLGVVSRAALDGRLDRATSSTARKEIRPAKQQLGRES</sequence>
<evidence type="ECO:0000256" key="1">
    <source>
        <dbReference type="SAM" id="MobiDB-lite"/>
    </source>
</evidence>
<dbReference type="Proteomes" id="UP000517759">
    <property type="component" value="Unassembled WGS sequence"/>
</dbReference>
<keyword evidence="2" id="KW-0472">Membrane</keyword>
<name>A0A7W6F813_9HYPH</name>
<reference evidence="4 5" key="3">
    <citation type="submission" date="2020-08" db="EMBL/GenBank/DDBJ databases">
        <title>Genomic Encyclopedia of Type Strains, Phase IV (KMG-IV): sequencing the most valuable type-strain genomes for metagenomic binning, comparative biology and taxonomic classification.</title>
        <authorList>
            <person name="Goeker M."/>
        </authorList>
    </citation>
    <scope>NUCLEOTIDE SEQUENCE [LARGE SCALE GENOMIC DNA]</scope>
    <source>
        <strain evidence="4 5">DSM 24105</strain>
    </source>
</reference>
<evidence type="ECO:0000313" key="5">
    <source>
        <dbReference type="Proteomes" id="UP000517759"/>
    </source>
</evidence>
<evidence type="ECO:0000313" key="3">
    <source>
        <dbReference type="EMBL" id="GLS42667.1"/>
    </source>
</evidence>
<reference evidence="3" key="4">
    <citation type="submission" date="2023-01" db="EMBL/GenBank/DDBJ databases">
        <title>Draft genome sequence of Methylobacterium brachythecii strain NBRC 107710.</title>
        <authorList>
            <person name="Sun Q."/>
            <person name="Mori K."/>
        </authorList>
    </citation>
    <scope>NUCLEOTIDE SEQUENCE</scope>
    <source>
        <strain evidence="3">NBRC 107710</strain>
    </source>
</reference>
<proteinExistence type="predicted"/>
<dbReference type="EMBL" id="BSPG01000002">
    <property type="protein sequence ID" value="GLS42667.1"/>
    <property type="molecule type" value="Genomic_DNA"/>
</dbReference>
<comment type="caution">
    <text evidence="4">The sequence shown here is derived from an EMBL/GenBank/DDBJ whole genome shotgun (WGS) entry which is preliminary data.</text>
</comment>
<dbReference type="GO" id="GO:0008233">
    <property type="term" value="F:peptidase activity"/>
    <property type="evidence" value="ECO:0007669"/>
    <property type="project" value="UniProtKB-KW"/>
</dbReference>
<reference evidence="6" key="2">
    <citation type="journal article" date="2019" name="Int. J. Syst. Evol. Microbiol.">
        <title>The Global Catalogue of Microorganisms (GCM) 10K type strain sequencing project: providing services to taxonomists for standard genome sequencing and annotation.</title>
        <authorList>
            <consortium name="The Broad Institute Genomics Platform"/>
            <consortium name="The Broad Institute Genome Sequencing Center for Infectious Disease"/>
            <person name="Wu L."/>
            <person name="Ma J."/>
        </authorList>
    </citation>
    <scope>NUCLEOTIDE SEQUENCE [LARGE SCALE GENOMIC DNA]</scope>
    <source>
        <strain evidence="6">NBRC 107710</strain>
    </source>
</reference>
<evidence type="ECO:0000256" key="2">
    <source>
        <dbReference type="SAM" id="Phobius"/>
    </source>
</evidence>
<dbReference type="AlphaFoldDB" id="A0A7W6F813"/>
<organism evidence="4 5">
    <name type="scientific">Methylobacterium brachythecii</name>
    <dbReference type="NCBI Taxonomy" id="1176177"/>
    <lineage>
        <taxon>Bacteria</taxon>
        <taxon>Pseudomonadati</taxon>
        <taxon>Pseudomonadota</taxon>
        <taxon>Alphaproteobacteria</taxon>
        <taxon>Hyphomicrobiales</taxon>
        <taxon>Methylobacteriaceae</taxon>
        <taxon>Methylobacterium</taxon>
    </lineage>
</organism>
<dbReference type="EMBL" id="JACIDN010000006">
    <property type="protein sequence ID" value="MBB3903920.1"/>
    <property type="molecule type" value="Genomic_DNA"/>
</dbReference>
<dbReference type="Proteomes" id="UP001156881">
    <property type="component" value="Unassembled WGS sequence"/>
</dbReference>
<dbReference type="RefSeq" id="WP_183507310.1">
    <property type="nucleotide sequence ID" value="NZ_BSPG01000002.1"/>
</dbReference>
<keyword evidence="6" id="KW-1185">Reference proteome</keyword>
<feature type="transmembrane region" description="Helical" evidence="2">
    <location>
        <begin position="56"/>
        <end position="77"/>
    </location>
</feature>
<feature type="region of interest" description="Disordered" evidence="1">
    <location>
        <begin position="85"/>
        <end position="104"/>
    </location>
</feature>
<keyword evidence="4" id="KW-0645">Protease</keyword>
<protein>
    <submittedName>
        <fullName evidence="4">Membrane-bound ClpP family serine protease</fullName>
    </submittedName>
</protein>
<reference evidence="3" key="1">
    <citation type="journal article" date="2014" name="Int. J. Syst. Evol. Microbiol.">
        <title>Complete genome of a new Firmicutes species belonging to the dominant human colonic microbiota ('Ruminococcus bicirculans') reveals two chromosomes and a selective capacity to utilize plant glucans.</title>
        <authorList>
            <consortium name="NISC Comparative Sequencing Program"/>
            <person name="Wegmann U."/>
            <person name="Louis P."/>
            <person name="Goesmann A."/>
            <person name="Henrissat B."/>
            <person name="Duncan S.H."/>
            <person name="Flint H.J."/>
        </authorList>
    </citation>
    <scope>NUCLEOTIDE SEQUENCE</scope>
    <source>
        <strain evidence="3">NBRC 107710</strain>
    </source>
</reference>
<keyword evidence="2" id="KW-0812">Transmembrane</keyword>
<keyword evidence="2" id="KW-1133">Transmembrane helix</keyword>
<evidence type="ECO:0000313" key="6">
    <source>
        <dbReference type="Proteomes" id="UP001156881"/>
    </source>
</evidence>
<dbReference type="GO" id="GO:0006508">
    <property type="term" value="P:proteolysis"/>
    <property type="evidence" value="ECO:0007669"/>
    <property type="project" value="UniProtKB-KW"/>
</dbReference>
<evidence type="ECO:0000313" key="4">
    <source>
        <dbReference type="EMBL" id="MBB3903920.1"/>
    </source>
</evidence>
<feature type="transmembrane region" description="Helical" evidence="2">
    <location>
        <begin position="26"/>
        <end position="44"/>
    </location>
</feature>
<keyword evidence="4" id="KW-0378">Hydrolase</keyword>
<gene>
    <name evidence="3" type="ORF">GCM10007884_06520</name>
    <name evidence="4" type="ORF">GGR33_003434</name>
</gene>